<dbReference type="AlphaFoldDB" id="A0AB39HUA3"/>
<dbReference type="CDD" id="cd04301">
    <property type="entry name" value="NAT_SF"/>
    <property type="match status" value="1"/>
</dbReference>
<dbReference type="RefSeq" id="WP_368654254.1">
    <property type="nucleotide sequence ID" value="NZ_CP162599.1"/>
</dbReference>
<dbReference type="SUPFAM" id="SSF55729">
    <property type="entry name" value="Acyl-CoA N-acyltransferases (Nat)"/>
    <property type="match status" value="1"/>
</dbReference>
<dbReference type="PROSITE" id="PS51186">
    <property type="entry name" value="GNAT"/>
    <property type="match status" value="1"/>
</dbReference>
<dbReference type="GO" id="GO:0016747">
    <property type="term" value="F:acyltransferase activity, transferring groups other than amino-acyl groups"/>
    <property type="evidence" value="ECO:0007669"/>
    <property type="project" value="InterPro"/>
</dbReference>
<feature type="domain" description="N-acetyltransferase" evidence="1">
    <location>
        <begin position="1"/>
        <end position="110"/>
    </location>
</feature>
<sequence length="110" mass="12566">MLKKDEEQWRTAFLAFKDKECVGVLTIYEAMALYASGTFGIIQELYVASKVRSEGVGEQLIVAAKKHGKKYGWNNLEVGTPNPEIWNRTISLYKRLGFTEIGFRLKHPLK</sequence>
<gene>
    <name evidence="2" type="ORF">AB4Y30_04240</name>
</gene>
<dbReference type="EMBL" id="CP162599">
    <property type="protein sequence ID" value="XDK33576.1"/>
    <property type="molecule type" value="Genomic_DNA"/>
</dbReference>
<proteinExistence type="predicted"/>
<protein>
    <submittedName>
        <fullName evidence="2">GNAT family N-acetyltransferase</fullName>
        <ecNumber evidence="2">2.3.1.-</ecNumber>
    </submittedName>
</protein>
<accession>A0AB39HUA3</accession>
<organism evidence="2">
    <name type="scientific">Ornithinibacillus sp. 4-3</name>
    <dbReference type="NCBI Taxonomy" id="3231488"/>
    <lineage>
        <taxon>Bacteria</taxon>
        <taxon>Bacillati</taxon>
        <taxon>Bacillota</taxon>
        <taxon>Bacilli</taxon>
        <taxon>Bacillales</taxon>
        <taxon>Bacillaceae</taxon>
        <taxon>Ornithinibacillus</taxon>
    </lineage>
</organism>
<dbReference type="Gene3D" id="3.40.630.30">
    <property type="match status" value="1"/>
</dbReference>
<evidence type="ECO:0000259" key="1">
    <source>
        <dbReference type="PROSITE" id="PS51186"/>
    </source>
</evidence>
<evidence type="ECO:0000313" key="2">
    <source>
        <dbReference type="EMBL" id="XDK33576.1"/>
    </source>
</evidence>
<dbReference type="InterPro" id="IPR016181">
    <property type="entry name" value="Acyl_CoA_acyltransferase"/>
</dbReference>
<name>A0AB39HUA3_9BACI</name>
<dbReference type="Pfam" id="PF13508">
    <property type="entry name" value="Acetyltransf_7"/>
    <property type="match status" value="1"/>
</dbReference>
<dbReference type="InterPro" id="IPR000182">
    <property type="entry name" value="GNAT_dom"/>
</dbReference>
<keyword evidence="2" id="KW-0808">Transferase</keyword>
<reference evidence="2" key="1">
    <citation type="submission" date="2024-07" db="EMBL/GenBank/DDBJ databases">
        <title>Halotolerant mesophilic bacterium Ornithinibacillus sp. 4-3, sp. nov., isolated from soil.</title>
        <authorList>
            <person name="Sidarenka A.V."/>
            <person name="Guliayeva D.E."/>
            <person name="Leanovich S.I."/>
            <person name="Hileuskaya K.S."/>
            <person name="Akhremchuk A.E."/>
            <person name="Sikolenko M.A."/>
            <person name="Valentovich L.N."/>
        </authorList>
    </citation>
    <scope>NUCLEOTIDE SEQUENCE</scope>
    <source>
        <strain evidence="2">4-3</strain>
    </source>
</reference>
<dbReference type="EC" id="2.3.1.-" evidence="2"/>
<keyword evidence="2" id="KW-0012">Acyltransferase</keyword>